<feature type="non-terminal residue" evidence="1">
    <location>
        <position position="116"/>
    </location>
</feature>
<keyword evidence="2" id="KW-1185">Reference proteome</keyword>
<reference evidence="1" key="1">
    <citation type="submission" date="2023-08" db="EMBL/GenBank/DDBJ databases">
        <authorList>
            <person name="Chen Y."/>
            <person name="Shah S."/>
            <person name="Dougan E. K."/>
            <person name="Thang M."/>
            <person name="Chan C."/>
        </authorList>
    </citation>
    <scope>NUCLEOTIDE SEQUENCE</scope>
</reference>
<dbReference type="EMBL" id="CAUJNA010001024">
    <property type="protein sequence ID" value="CAJ1383500.1"/>
    <property type="molecule type" value="Genomic_DNA"/>
</dbReference>
<dbReference type="Proteomes" id="UP001178507">
    <property type="component" value="Unassembled WGS sequence"/>
</dbReference>
<accession>A0AA36IB81</accession>
<evidence type="ECO:0000313" key="2">
    <source>
        <dbReference type="Proteomes" id="UP001178507"/>
    </source>
</evidence>
<name>A0AA36IB81_9DINO</name>
<proteinExistence type="predicted"/>
<sequence>AGEDHHKAELPSAERRDRVGVDQILRADKQAFLRMAELLPKGLKRDPAGILVSVENPFRSHLWDTSFWNKFTVDLNLRDISGQISEILDQGFHKAGALAALRGRLQFAETQIAGRQ</sequence>
<feature type="non-terminal residue" evidence="1">
    <location>
        <position position="1"/>
    </location>
</feature>
<organism evidence="1 2">
    <name type="scientific">Effrenium voratum</name>
    <dbReference type="NCBI Taxonomy" id="2562239"/>
    <lineage>
        <taxon>Eukaryota</taxon>
        <taxon>Sar</taxon>
        <taxon>Alveolata</taxon>
        <taxon>Dinophyceae</taxon>
        <taxon>Suessiales</taxon>
        <taxon>Symbiodiniaceae</taxon>
        <taxon>Effrenium</taxon>
    </lineage>
</organism>
<protein>
    <submittedName>
        <fullName evidence="1">Uncharacterized protein</fullName>
    </submittedName>
</protein>
<dbReference type="AlphaFoldDB" id="A0AA36IB81"/>
<comment type="caution">
    <text evidence="1">The sequence shown here is derived from an EMBL/GenBank/DDBJ whole genome shotgun (WGS) entry which is preliminary data.</text>
</comment>
<evidence type="ECO:0000313" key="1">
    <source>
        <dbReference type="EMBL" id="CAJ1383500.1"/>
    </source>
</evidence>
<gene>
    <name evidence="1" type="ORF">EVOR1521_LOCUS10605</name>
</gene>